<accession>A0A286ZY15</accession>
<feature type="region of interest" description="Disordered" evidence="1">
    <location>
        <begin position="76"/>
        <end position="125"/>
    </location>
</feature>
<dbReference type="AlphaFoldDB" id="A0A286ZY15"/>
<dbReference type="Ensembl" id="ENSSSCT00000061080.3">
    <property type="protein sequence ID" value="ENSSSCP00000036404.3"/>
    <property type="gene ID" value="ENSSSCG00000013670.5"/>
</dbReference>
<feature type="compositionally biased region" description="Pro residues" evidence="1">
    <location>
        <begin position="79"/>
        <end position="98"/>
    </location>
</feature>
<dbReference type="InParanoid" id="A0A286ZY15"/>
<dbReference type="Bgee" id="ENSSSCG00000013670">
    <property type="expression patterns" value="Expressed in oocyte and 46 other cell types or tissues"/>
</dbReference>
<evidence type="ECO:0000313" key="3">
    <source>
        <dbReference type="Proteomes" id="UP000008227"/>
    </source>
</evidence>
<reference evidence="2" key="4">
    <citation type="submission" date="2025-09" db="UniProtKB">
        <authorList>
            <consortium name="Ensembl"/>
        </authorList>
    </citation>
    <scope>IDENTIFICATION</scope>
</reference>
<dbReference type="Proteomes" id="UP000008227">
    <property type="component" value="Chromosome 2"/>
</dbReference>
<evidence type="ECO:0000313" key="4">
    <source>
        <dbReference type="VGNC" id="VGNC:88028"/>
    </source>
</evidence>
<gene>
    <name evidence="2 4" type="primary">FBXL12</name>
</gene>
<evidence type="ECO:0000256" key="1">
    <source>
        <dbReference type="SAM" id="MobiDB-lite"/>
    </source>
</evidence>
<dbReference type="PaxDb" id="9823-ENSSSCP00000014533"/>
<organism evidence="2 3">
    <name type="scientific">Sus scrofa</name>
    <name type="common">Pig</name>
    <dbReference type="NCBI Taxonomy" id="9823"/>
    <lineage>
        <taxon>Eukaryota</taxon>
        <taxon>Metazoa</taxon>
        <taxon>Chordata</taxon>
        <taxon>Craniata</taxon>
        <taxon>Vertebrata</taxon>
        <taxon>Euteleostomi</taxon>
        <taxon>Mammalia</taxon>
        <taxon>Eutheria</taxon>
        <taxon>Laurasiatheria</taxon>
        <taxon>Artiodactyla</taxon>
        <taxon>Suina</taxon>
        <taxon>Suidae</taxon>
        <taxon>Sus</taxon>
    </lineage>
</organism>
<dbReference type="ExpressionAtlas" id="A0A286ZY15">
    <property type="expression patterns" value="baseline and differential"/>
</dbReference>
<protein>
    <submittedName>
        <fullName evidence="2">F-box and leucine rich repeat protein 12</fullName>
    </submittedName>
</protein>
<evidence type="ECO:0000313" key="2">
    <source>
        <dbReference type="Ensembl" id="ENSSSCP00000036404.3"/>
    </source>
</evidence>
<proteinExistence type="predicted"/>
<keyword evidence="3" id="KW-1185">Reference proteome</keyword>
<dbReference type="GeneTree" id="ENSGT00390000003354"/>
<reference evidence="2" key="3">
    <citation type="submission" date="2025-08" db="UniProtKB">
        <authorList>
            <consortium name="Ensembl"/>
        </authorList>
    </citation>
    <scope>IDENTIFICATION</scope>
</reference>
<dbReference type="STRING" id="9823.ENSSSCP00000036404"/>
<reference evidence="2" key="2">
    <citation type="journal article" date="2020" name="Gigascience">
        <title>An improved pig reference genome sequence to enable pig genetics and genomics research.</title>
        <authorList>
            <person name="Warr A."/>
            <person name="Affara N."/>
            <person name="Aken B."/>
            <person name="Beiki H."/>
            <person name="Bickhart D.M."/>
            <person name="Billis K."/>
            <person name="Chow W."/>
            <person name="Eory L."/>
            <person name="Finlayson H.A."/>
            <person name="Flicek P."/>
            <person name="Giron C.G."/>
            <person name="Griffin D.K."/>
            <person name="Hall R."/>
            <person name="Hannum G."/>
            <person name="Hourlier T."/>
            <person name="Howe K."/>
            <person name="Hume D.A."/>
            <person name="Izuogu O."/>
            <person name="Kim K."/>
            <person name="Koren S."/>
            <person name="Liu H."/>
            <person name="Manchanda N."/>
            <person name="Martin F.J."/>
            <person name="Nonneman D.J."/>
            <person name="O'Connor R.E."/>
            <person name="Phillippy A.M."/>
            <person name="Rohrer G.A."/>
            <person name="Rosen B.D."/>
            <person name="Rund L.A."/>
            <person name="Sargent C.A."/>
            <person name="Schook L.B."/>
            <person name="Schroeder S.G."/>
            <person name="Schwartz A.S."/>
            <person name="Skinner B.M."/>
            <person name="Talbot R."/>
            <person name="Tseng E."/>
            <person name="Tuggle C.K."/>
            <person name="Watson M."/>
            <person name="Smith T.P.L."/>
            <person name="Archibald A.L."/>
        </authorList>
    </citation>
    <scope>NUCLEOTIDE SEQUENCE [LARGE SCALE GENOMIC DNA]</scope>
    <source>
        <strain evidence="2">Duroc</strain>
    </source>
</reference>
<dbReference type="VGNC" id="VGNC:88028">
    <property type="gene designation" value="FBXL12"/>
</dbReference>
<name>A0A286ZY15_PIG</name>
<sequence length="125" mass="12928">MATFADLPDSVLLEIFSYLPGLSPLEEAGGRPVAVATCRPDALHDAAKSHVASPSPVHGLPAPFPADGWLPVLRLPGSPAVPCPDESPGPEVPQPEAPLPTCGQPEHGAHHQPTQHPEDPGVAQL</sequence>
<reference evidence="3" key="1">
    <citation type="submission" date="2009-11" db="EMBL/GenBank/DDBJ databases">
        <authorList>
            <consortium name="Porcine genome sequencing project"/>
        </authorList>
    </citation>
    <scope>NUCLEOTIDE SEQUENCE [LARGE SCALE GENOMIC DNA]</scope>
    <source>
        <strain evidence="3">Duroc</strain>
    </source>
</reference>